<protein>
    <submittedName>
        <fullName evidence="2">BQ2448_5972 protein</fullName>
    </submittedName>
</protein>
<organism evidence="2 3">
    <name type="scientific">Microbotryum intermedium</name>
    <dbReference type="NCBI Taxonomy" id="269621"/>
    <lineage>
        <taxon>Eukaryota</taxon>
        <taxon>Fungi</taxon>
        <taxon>Dikarya</taxon>
        <taxon>Basidiomycota</taxon>
        <taxon>Pucciniomycotina</taxon>
        <taxon>Microbotryomycetes</taxon>
        <taxon>Microbotryales</taxon>
        <taxon>Microbotryaceae</taxon>
        <taxon>Microbotryum</taxon>
    </lineage>
</organism>
<dbReference type="PROSITE" id="PS50280">
    <property type="entry name" value="SET"/>
    <property type="match status" value="1"/>
</dbReference>
<evidence type="ECO:0000259" key="1">
    <source>
        <dbReference type="PROSITE" id="PS50280"/>
    </source>
</evidence>
<gene>
    <name evidence="2" type="ORF">BQ2448_5972</name>
</gene>
<dbReference type="SUPFAM" id="SSF82199">
    <property type="entry name" value="SET domain"/>
    <property type="match status" value="1"/>
</dbReference>
<dbReference type="AlphaFoldDB" id="A0A238F8C2"/>
<dbReference type="Gene3D" id="2.170.270.10">
    <property type="entry name" value="SET domain"/>
    <property type="match status" value="1"/>
</dbReference>
<dbReference type="PANTHER" id="PTHR47332:SF4">
    <property type="entry name" value="SET DOMAIN-CONTAINING PROTEIN 5"/>
    <property type="match status" value="1"/>
</dbReference>
<dbReference type="Proteomes" id="UP000198372">
    <property type="component" value="Unassembled WGS sequence"/>
</dbReference>
<dbReference type="EMBL" id="FMSP01000001">
    <property type="protein sequence ID" value="SCV67326.1"/>
    <property type="molecule type" value="Genomic_DNA"/>
</dbReference>
<accession>A0A238F8C2</accession>
<evidence type="ECO:0000313" key="3">
    <source>
        <dbReference type="Proteomes" id="UP000198372"/>
    </source>
</evidence>
<name>A0A238F8C2_9BASI</name>
<evidence type="ECO:0000313" key="2">
    <source>
        <dbReference type="EMBL" id="SCV67326.1"/>
    </source>
</evidence>
<dbReference type="InterPro" id="IPR053185">
    <property type="entry name" value="SET_domain_protein"/>
</dbReference>
<feature type="domain" description="SET" evidence="1">
    <location>
        <begin position="96"/>
        <end position="241"/>
    </location>
</feature>
<dbReference type="InterPro" id="IPR046341">
    <property type="entry name" value="SET_dom_sf"/>
</dbReference>
<dbReference type="PANTHER" id="PTHR47332">
    <property type="entry name" value="SET DOMAIN-CONTAINING PROTEIN 5"/>
    <property type="match status" value="1"/>
</dbReference>
<dbReference type="InterPro" id="IPR001214">
    <property type="entry name" value="SET_dom"/>
</dbReference>
<dbReference type="STRING" id="269621.A0A238F8C2"/>
<proteinExistence type="predicted"/>
<reference evidence="3" key="1">
    <citation type="submission" date="2016-09" db="EMBL/GenBank/DDBJ databases">
        <authorList>
            <person name="Jeantristanb JTB J.-T."/>
            <person name="Ricardo R."/>
        </authorList>
    </citation>
    <scope>NUCLEOTIDE SEQUENCE [LARGE SCALE GENOMIC DNA]</scope>
</reference>
<sequence>MATAAFRTPLRRATLTFRSTCPTPTRIPTNRSFWSSASSTATGAAATTSSSSLPFLSAATSASSEIPSLAPDLSPLLLAVLLTTLDDDDPSSTLTPPWTVLPTSSGSGYGAFATQILTLGQLLIAERPLCIWPQGLSEQEAQNLFEGLSKDKKKIYLGLAGEASEDGNGEGPRDRIRAVRATNGFGIELPGSGGTVVGMVFPRIASCRPNAAQAMNFRTLRMEVYPLTSIAPSSEITIEYLPLITQSHAQRRQALQTAFGFSSCLCPLCTSSPQEIEISDLRRAKLKQLAGEVKEGGRRGDRKGTVESLERMRVVLEQEGYEGMPEFEDAGVANAYAAYRTMRIRQGKERN</sequence>
<dbReference type="OrthoDB" id="265717at2759"/>
<keyword evidence="3" id="KW-1185">Reference proteome</keyword>